<reference evidence="2" key="1">
    <citation type="submission" date="2022-11" db="UniProtKB">
        <authorList>
            <consortium name="WormBaseParasite"/>
        </authorList>
    </citation>
    <scope>IDENTIFICATION</scope>
</reference>
<sequence>MLAAKLVVTITVFALGIILFVDDSFVRLQQYDYDVILYTEDPNSFYADIHNHTKLLFDHCDLTELDPWDPTIQKYLSPLKDPTKNCKPITKEISKLENGQLFLYFPPNLTLKCQRRCLFPESDYSLKWGEWIEIKNGTRPKCDIVEVECFENNNETLSKSFYKFLHSQIYREIPAPRKEVPEENLAKPDVHIILFDSVSESQFVRSMPKTRHVLREYYESISFRHLNKIGLNSRPNGFGLLLGKSIYDIAKSPMSRGYEADYKNNEYCTKHLDNDQFIGFRFQDDGYVSMMSEDWALGVFNWPSCKGFKSKPTDHYMRPFQLRLEGNKKWLSPEMSGIIHKGLCRETFHYQIKYLQDFIDAYPDKPKFSLTWMSYLAHNDQNALYHTDDYFYNFFNDNKEKFNNSFVLVMGDHGNRFGWLRKTSIGEIEDNNPFLFLSIPASLRRNTTYTDTLKQNAKTLISHYDIYATLNEISNPPNTRIPKPLIKGSSLFHPLPQPRTCDRLRIPFEYCICKAKKATLPKNNAIAIPGAEIMVARMNSNLREFNETNACLPLSLDPKASITVDEFEEKGNVKVYQITYSTQPGGGQFWGYLTQLSSNGTLNILSEKFPRLNAYAAQSGCATKAKFASYCFCKNLLKPTNQKPVIPTTTKIPKNHPSKNTILPKKL</sequence>
<dbReference type="Proteomes" id="UP000887579">
    <property type="component" value="Unplaced"/>
</dbReference>
<dbReference type="WBParaSite" id="ES5_v2.g13746.t1">
    <property type="protein sequence ID" value="ES5_v2.g13746.t1"/>
    <property type="gene ID" value="ES5_v2.g13746"/>
</dbReference>
<evidence type="ECO:0000313" key="1">
    <source>
        <dbReference type="Proteomes" id="UP000887579"/>
    </source>
</evidence>
<proteinExistence type="predicted"/>
<protein>
    <submittedName>
        <fullName evidence="2">Uncharacterized protein</fullName>
    </submittedName>
</protein>
<organism evidence="1 2">
    <name type="scientific">Panagrolaimus sp. ES5</name>
    <dbReference type="NCBI Taxonomy" id="591445"/>
    <lineage>
        <taxon>Eukaryota</taxon>
        <taxon>Metazoa</taxon>
        <taxon>Ecdysozoa</taxon>
        <taxon>Nematoda</taxon>
        <taxon>Chromadorea</taxon>
        <taxon>Rhabditida</taxon>
        <taxon>Tylenchina</taxon>
        <taxon>Panagrolaimomorpha</taxon>
        <taxon>Panagrolaimoidea</taxon>
        <taxon>Panagrolaimidae</taxon>
        <taxon>Panagrolaimus</taxon>
    </lineage>
</organism>
<name>A0AC34FAF0_9BILA</name>
<accession>A0AC34FAF0</accession>
<evidence type="ECO:0000313" key="2">
    <source>
        <dbReference type="WBParaSite" id="ES5_v2.g13746.t1"/>
    </source>
</evidence>